<evidence type="ECO:0000256" key="7">
    <source>
        <dbReference type="SAM" id="MobiDB-lite"/>
    </source>
</evidence>
<evidence type="ECO:0000313" key="9">
    <source>
        <dbReference type="EMBL" id="KAF2866657.1"/>
    </source>
</evidence>
<protein>
    <recommendedName>
        <fullName evidence="8">Zn(2)-C6 fungal-type domain-containing protein</fullName>
    </recommendedName>
</protein>
<evidence type="ECO:0000256" key="1">
    <source>
        <dbReference type="ARBA" id="ARBA00004123"/>
    </source>
</evidence>
<dbReference type="Pfam" id="PF04082">
    <property type="entry name" value="Fungal_trans"/>
    <property type="match status" value="1"/>
</dbReference>
<keyword evidence="10" id="KW-1185">Reference proteome</keyword>
<evidence type="ECO:0000256" key="5">
    <source>
        <dbReference type="ARBA" id="ARBA00023163"/>
    </source>
</evidence>
<name>A0A7C8HZT7_9PLEO</name>
<dbReference type="GO" id="GO:0006351">
    <property type="term" value="P:DNA-templated transcription"/>
    <property type="evidence" value="ECO:0007669"/>
    <property type="project" value="InterPro"/>
</dbReference>
<dbReference type="InterPro" id="IPR051089">
    <property type="entry name" value="prtT"/>
</dbReference>
<keyword evidence="2" id="KW-0479">Metal-binding</keyword>
<feature type="region of interest" description="Disordered" evidence="7">
    <location>
        <begin position="64"/>
        <end position="90"/>
    </location>
</feature>
<dbReference type="SUPFAM" id="SSF57701">
    <property type="entry name" value="Zn2/Cys6 DNA-binding domain"/>
    <property type="match status" value="1"/>
</dbReference>
<dbReference type="PROSITE" id="PS50048">
    <property type="entry name" value="ZN2_CY6_FUNGAL_2"/>
    <property type="match status" value="1"/>
</dbReference>
<dbReference type="InterPro" id="IPR036864">
    <property type="entry name" value="Zn2-C6_fun-type_DNA-bd_sf"/>
</dbReference>
<comment type="caution">
    <text evidence="9">The sequence shown here is derived from an EMBL/GenBank/DDBJ whole genome shotgun (WGS) entry which is preliminary data.</text>
</comment>
<keyword evidence="5" id="KW-0804">Transcription</keyword>
<evidence type="ECO:0000256" key="4">
    <source>
        <dbReference type="ARBA" id="ARBA00023125"/>
    </source>
</evidence>
<sequence length="540" mass="60545">MKKRSRACEECHRLKIKCDVSTSPEATCERCRRNNLECMPTAPRLQRDRINELEAQIQELRIALQDQNSSTTPSGSTTTSGSITTSRSPGSLLEESHNHALLSFLDARIPQSKQQDLLYLFAHQAGAAWPIVRLPMELDHIRAKSPILLLSVLVCSFTQATQGTELDVHDELVRETMRILGDEIIGRGQRSIELVQALLVTAFWNKVTRKGQQGSCYQIVQLAADMAIDIGIAGFSLQPTPVSYFSRHLDSTSLEARRTWLACFVALSTSAISIRRPNPVPWDTHLEECLLDLESRGEPTDMLFCQIVRITQLIQEISNHLCLFHIATFVDANDFSTHATIETLKNKVEAWAAQIPPYLASSQTLKVWGHVAMVHIYELVVHTPTNKASFAAPFIPGRLPVKDFPKPATIIFPLKTALEGIVYNCHAVIETAAEMDPALVLSLPTFCFAPTVLYALYVLVTVLVAATDPANTYGQCLPKDSFRIEQCGFKLRSLTACMKEFDPTLTCWTTRMFDATGWLEEWYNDYNAILWRYEASLVNQ</sequence>
<evidence type="ECO:0000256" key="2">
    <source>
        <dbReference type="ARBA" id="ARBA00022723"/>
    </source>
</evidence>
<organism evidence="9 10">
    <name type="scientific">Massariosphaeria phaeospora</name>
    <dbReference type="NCBI Taxonomy" id="100035"/>
    <lineage>
        <taxon>Eukaryota</taxon>
        <taxon>Fungi</taxon>
        <taxon>Dikarya</taxon>
        <taxon>Ascomycota</taxon>
        <taxon>Pezizomycotina</taxon>
        <taxon>Dothideomycetes</taxon>
        <taxon>Pleosporomycetidae</taxon>
        <taxon>Pleosporales</taxon>
        <taxon>Pleosporales incertae sedis</taxon>
        <taxon>Massariosphaeria</taxon>
    </lineage>
</organism>
<keyword evidence="3" id="KW-0805">Transcription regulation</keyword>
<dbReference type="Proteomes" id="UP000481861">
    <property type="component" value="Unassembled WGS sequence"/>
</dbReference>
<dbReference type="EMBL" id="JAADJZ010000026">
    <property type="protein sequence ID" value="KAF2866657.1"/>
    <property type="molecule type" value="Genomic_DNA"/>
</dbReference>
<feature type="domain" description="Zn(2)-C6 fungal-type" evidence="8">
    <location>
        <begin position="7"/>
        <end position="38"/>
    </location>
</feature>
<gene>
    <name evidence="9" type="ORF">BDV95DRAFT_598565</name>
</gene>
<dbReference type="CDD" id="cd00067">
    <property type="entry name" value="GAL4"/>
    <property type="match status" value="1"/>
</dbReference>
<dbReference type="GO" id="GO:0000976">
    <property type="term" value="F:transcription cis-regulatory region binding"/>
    <property type="evidence" value="ECO:0007669"/>
    <property type="project" value="TreeGrafter"/>
</dbReference>
<evidence type="ECO:0000259" key="8">
    <source>
        <dbReference type="PROSITE" id="PS50048"/>
    </source>
</evidence>
<dbReference type="InterPro" id="IPR007219">
    <property type="entry name" value="XnlR_reg_dom"/>
</dbReference>
<reference evidence="9 10" key="1">
    <citation type="submission" date="2020-01" db="EMBL/GenBank/DDBJ databases">
        <authorList>
            <consortium name="DOE Joint Genome Institute"/>
            <person name="Haridas S."/>
            <person name="Albert R."/>
            <person name="Binder M."/>
            <person name="Bloem J."/>
            <person name="Labutti K."/>
            <person name="Salamov A."/>
            <person name="Andreopoulos B."/>
            <person name="Baker S.E."/>
            <person name="Barry K."/>
            <person name="Bills G."/>
            <person name="Bluhm B.H."/>
            <person name="Cannon C."/>
            <person name="Castanera R."/>
            <person name="Culley D.E."/>
            <person name="Daum C."/>
            <person name="Ezra D."/>
            <person name="Gonzalez J.B."/>
            <person name="Henrissat B."/>
            <person name="Kuo A."/>
            <person name="Liang C."/>
            <person name="Lipzen A."/>
            <person name="Lutzoni F."/>
            <person name="Magnuson J."/>
            <person name="Mondo S."/>
            <person name="Nolan M."/>
            <person name="Ohm R."/>
            <person name="Pangilinan J."/>
            <person name="Park H.-J.H."/>
            <person name="Ramirez L."/>
            <person name="Alfaro M."/>
            <person name="Sun H."/>
            <person name="Tritt A."/>
            <person name="Yoshinaga Y."/>
            <person name="Zwiers L.-H.L."/>
            <person name="Turgeon B.G."/>
            <person name="Goodwin S.B."/>
            <person name="Spatafora J.W."/>
            <person name="Crous P.W."/>
            <person name="Grigoriev I.V."/>
        </authorList>
    </citation>
    <scope>NUCLEOTIDE SEQUENCE [LARGE SCALE GENOMIC DNA]</scope>
    <source>
        <strain evidence="9 10">CBS 611.86</strain>
    </source>
</reference>
<dbReference type="AlphaFoldDB" id="A0A7C8HZT7"/>
<keyword evidence="6" id="KW-0539">Nucleus</keyword>
<proteinExistence type="predicted"/>
<dbReference type="PANTHER" id="PTHR31845">
    <property type="entry name" value="FINGER DOMAIN PROTEIN, PUTATIVE-RELATED"/>
    <property type="match status" value="1"/>
</dbReference>
<evidence type="ECO:0000256" key="6">
    <source>
        <dbReference type="ARBA" id="ARBA00023242"/>
    </source>
</evidence>
<dbReference type="GO" id="GO:0005634">
    <property type="term" value="C:nucleus"/>
    <property type="evidence" value="ECO:0007669"/>
    <property type="project" value="UniProtKB-SubCell"/>
</dbReference>
<dbReference type="GO" id="GO:0000981">
    <property type="term" value="F:DNA-binding transcription factor activity, RNA polymerase II-specific"/>
    <property type="evidence" value="ECO:0007669"/>
    <property type="project" value="InterPro"/>
</dbReference>
<dbReference type="CDD" id="cd12148">
    <property type="entry name" value="fungal_TF_MHR"/>
    <property type="match status" value="1"/>
</dbReference>
<dbReference type="InterPro" id="IPR001138">
    <property type="entry name" value="Zn2Cys6_DnaBD"/>
</dbReference>
<dbReference type="SMART" id="SM00066">
    <property type="entry name" value="GAL4"/>
    <property type="match status" value="1"/>
</dbReference>
<dbReference type="GO" id="GO:0008270">
    <property type="term" value="F:zinc ion binding"/>
    <property type="evidence" value="ECO:0007669"/>
    <property type="project" value="InterPro"/>
</dbReference>
<dbReference type="OrthoDB" id="3365636at2759"/>
<dbReference type="Pfam" id="PF00172">
    <property type="entry name" value="Zn_clus"/>
    <property type="match status" value="1"/>
</dbReference>
<dbReference type="Gene3D" id="4.10.240.10">
    <property type="entry name" value="Zn(2)-C6 fungal-type DNA-binding domain"/>
    <property type="match status" value="1"/>
</dbReference>
<accession>A0A7C8HZT7</accession>
<dbReference type="PROSITE" id="PS00463">
    <property type="entry name" value="ZN2_CY6_FUNGAL_1"/>
    <property type="match status" value="1"/>
</dbReference>
<dbReference type="PANTHER" id="PTHR31845:SF39">
    <property type="entry name" value="TRANSCRIPTION FACTOR PBCR-RELATED"/>
    <property type="match status" value="1"/>
</dbReference>
<evidence type="ECO:0000313" key="10">
    <source>
        <dbReference type="Proteomes" id="UP000481861"/>
    </source>
</evidence>
<comment type="subcellular location">
    <subcellularLocation>
        <location evidence="1">Nucleus</location>
    </subcellularLocation>
</comment>
<feature type="compositionally biased region" description="Low complexity" evidence="7">
    <location>
        <begin position="69"/>
        <end position="90"/>
    </location>
</feature>
<keyword evidence="4" id="KW-0238">DNA-binding</keyword>
<evidence type="ECO:0000256" key="3">
    <source>
        <dbReference type="ARBA" id="ARBA00023015"/>
    </source>
</evidence>